<protein>
    <submittedName>
        <fullName evidence="2">Uncharacterized protein</fullName>
    </submittedName>
</protein>
<proteinExistence type="predicted"/>
<keyword evidence="1" id="KW-0472">Membrane</keyword>
<name>A0ABS2C009_9PSED</name>
<evidence type="ECO:0000313" key="2">
    <source>
        <dbReference type="EMBL" id="MBM5458648.1"/>
    </source>
</evidence>
<keyword evidence="1" id="KW-1133">Transmembrane helix</keyword>
<dbReference type="EMBL" id="JACOPV010000008">
    <property type="protein sequence ID" value="MBM5458648.1"/>
    <property type="molecule type" value="Genomic_DNA"/>
</dbReference>
<gene>
    <name evidence="2" type="ORF">H8F21_13845</name>
</gene>
<keyword evidence="3" id="KW-1185">Reference proteome</keyword>
<accession>A0ABS2C009</accession>
<evidence type="ECO:0000313" key="3">
    <source>
        <dbReference type="Proteomes" id="UP000745663"/>
    </source>
</evidence>
<reference evidence="2 3" key="1">
    <citation type="submission" date="2020-08" db="EMBL/GenBank/DDBJ databases">
        <title>Description of novel Pseudomonas species.</title>
        <authorList>
            <person name="Duman M."/>
            <person name="Mulet M."/>
            <person name="Altun S."/>
            <person name="Saticioglu I.B."/>
            <person name="Lalucat J."/>
            <person name="Garcia-Valdes E."/>
        </authorList>
    </citation>
    <scope>NUCLEOTIDE SEQUENCE [LARGE SCALE GENOMIC DNA]</scope>
    <source>
        <strain evidence="2 3">P66</strain>
    </source>
</reference>
<comment type="caution">
    <text evidence="2">The sequence shown here is derived from an EMBL/GenBank/DDBJ whole genome shotgun (WGS) entry which is preliminary data.</text>
</comment>
<dbReference type="Proteomes" id="UP000745663">
    <property type="component" value="Unassembled WGS sequence"/>
</dbReference>
<organism evidence="2 3">
    <name type="scientific">Pseudomonas arcuscaelestis</name>
    <dbReference type="NCBI Taxonomy" id="2710591"/>
    <lineage>
        <taxon>Bacteria</taxon>
        <taxon>Pseudomonadati</taxon>
        <taxon>Pseudomonadota</taxon>
        <taxon>Gammaproteobacteria</taxon>
        <taxon>Pseudomonadales</taxon>
        <taxon>Pseudomonadaceae</taxon>
        <taxon>Pseudomonas</taxon>
    </lineage>
</organism>
<sequence length="150" mass="16533">MSLLSFKAILAYWFAGVAVIGAVSYFSGQPQFKRAPSVDVVELIERTKYLPEARQVLMDTFAREGSLDLTVSELDAVKATVDRLQLDETTRTYMLLLSLMNFGDSSIDNEMRSSACSGLNAGYQARGMEVPQVLAKACDPRRLSDAVKPE</sequence>
<keyword evidence="1" id="KW-0812">Transmembrane</keyword>
<dbReference type="RefSeq" id="WP_203584588.1">
    <property type="nucleotide sequence ID" value="NZ_JACOPV010000008.1"/>
</dbReference>
<feature type="transmembrane region" description="Helical" evidence="1">
    <location>
        <begin position="6"/>
        <end position="26"/>
    </location>
</feature>
<evidence type="ECO:0000256" key="1">
    <source>
        <dbReference type="SAM" id="Phobius"/>
    </source>
</evidence>